<feature type="domain" description="AB hydrolase-1" evidence="1">
    <location>
        <begin position="7"/>
        <end position="234"/>
    </location>
</feature>
<accession>A0A2R8CH29</accession>
<dbReference type="PANTHER" id="PTHR37017">
    <property type="entry name" value="AB HYDROLASE-1 DOMAIN-CONTAINING PROTEIN-RELATED"/>
    <property type="match status" value="1"/>
</dbReference>
<reference evidence="3" key="1">
    <citation type="submission" date="2018-03" db="EMBL/GenBank/DDBJ databases">
        <authorList>
            <person name="Navarro De La Torre S."/>
        </authorList>
    </citation>
    <scope>NUCLEOTIDE SEQUENCE [LARGE SCALE GENOMIC DNA]</scope>
    <source>
        <strain evidence="3">EAod3</strain>
    </source>
</reference>
<dbReference type="SUPFAM" id="SSF53474">
    <property type="entry name" value="alpha/beta-Hydrolases"/>
    <property type="match status" value="1"/>
</dbReference>
<gene>
    <name evidence="2" type="primary">pytH</name>
    <name evidence="2" type="ORF">KSP9073_00207</name>
</gene>
<dbReference type="AlphaFoldDB" id="A0A2R8CH29"/>
<dbReference type="Proteomes" id="UP000244934">
    <property type="component" value="Unassembled WGS sequence"/>
</dbReference>
<dbReference type="GO" id="GO:0102209">
    <property type="term" value="F:trans-permethrin hydrolase activity"/>
    <property type="evidence" value="ECO:0007669"/>
    <property type="project" value="UniProtKB-EC"/>
</dbReference>
<dbReference type="RefSeq" id="WP_108841107.1">
    <property type="nucleotide sequence ID" value="NZ_ONZI01000001.1"/>
</dbReference>
<sequence length="242" mass="27135">MTATNALLLIHGSFCDAEIWRPVADRLRDKGYEVFVPTIAGHGPDGDRRVSHDDCVASLIDYVDSHCPDRFVALAHSWGGTLLQKLAELRGDRLERMVFHNAFVLRDGESIHDVLPPAHRALWDLIKEDPNGLMLPFPVFRDAFANDVDLETAQAAYSHVSPTPVRSHFDKVSLPTFEQLEIPRSWLYAWDDVALTPGEFGWHPRMSQRLGLYRMVSMPGGHMVCQSAPDALTEAIIQASRP</sequence>
<protein>
    <submittedName>
        <fullName evidence="2">Pyrethroid hydrolase</fullName>
        <ecNumber evidence="2">3.1.1.88</ecNumber>
    </submittedName>
</protein>
<dbReference type="Gene3D" id="3.40.50.1820">
    <property type="entry name" value="alpha/beta hydrolase"/>
    <property type="match status" value="1"/>
</dbReference>
<evidence type="ECO:0000259" key="1">
    <source>
        <dbReference type="Pfam" id="PF12697"/>
    </source>
</evidence>
<dbReference type="Pfam" id="PF12697">
    <property type="entry name" value="Abhydrolase_6"/>
    <property type="match status" value="1"/>
</dbReference>
<dbReference type="OrthoDB" id="8680283at2"/>
<name>A0A2R8CH29_9GAMM</name>
<dbReference type="EMBL" id="ONZI01000001">
    <property type="protein sequence ID" value="SPJ32207.1"/>
    <property type="molecule type" value="Genomic_DNA"/>
</dbReference>
<dbReference type="InterPro" id="IPR052897">
    <property type="entry name" value="Sec-Metab_Biosynth_Hydrolase"/>
</dbReference>
<dbReference type="InterPro" id="IPR000073">
    <property type="entry name" value="AB_hydrolase_1"/>
</dbReference>
<proteinExistence type="predicted"/>
<evidence type="ECO:0000313" key="3">
    <source>
        <dbReference type="Proteomes" id="UP000244934"/>
    </source>
</evidence>
<dbReference type="EC" id="3.1.1.88" evidence="2"/>
<organism evidence="2 3">
    <name type="scientific">Kushneria phyllosphaerae</name>
    <dbReference type="NCBI Taxonomy" id="2100822"/>
    <lineage>
        <taxon>Bacteria</taxon>
        <taxon>Pseudomonadati</taxon>
        <taxon>Pseudomonadota</taxon>
        <taxon>Gammaproteobacteria</taxon>
        <taxon>Oceanospirillales</taxon>
        <taxon>Halomonadaceae</taxon>
        <taxon>Kushneria</taxon>
    </lineage>
</organism>
<keyword evidence="3" id="KW-1185">Reference proteome</keyword>
<keyword evidence="2" id="KW-0378">Hydrolase</keyword>
<dbReference type="PANTHER" id="PTHR37017:SF11">
    <property type="entry name" value="ESTERASE_LIPASE_THIOESTERASE DOMAIN-CONTAINING PROTEIN"/>
    <property type="match status" value="1"/>
</dbReference>
<dbReference type="InterPro" id="IPR029058">
    <property type="entry name" value="AB_hydrolase_fold"/>
</dbReference>
<evidence type="ECO:0000313" key="2">
    <source>
        <dbReference type="EMBL" id="SPJ32207.1"/>
    </source>
</evidence>